<feature type="domain" description="Methyltransferase FkbM" evidence="3">
    <location>
        <begin position="51"/>
        <end position="184"/>
    </location>
</feature>
<dbReference type="InterPro" id="IPR029063">
    <property type="entry name" value="SAM-dependent_MTases_sf"/>
</dbReference>
<proteinExistence type="predicted"/>
<dbReference type="SUPFAM" id="SSF53335">
    <property type="entry name" value="S-adenosyl-L-methionine-dependent methyltransferases"/>
    <property type="match status" value="1"/>
</dbReference>
<evidence type="ECO:0000313" key="5">
    <source>
        <dbReference type="Proteomes" id="UP000321405"/>
    </source>
</evidence>
<dbReference type="NCBIfam" id="TIGR01444">
    <property type="entry name" value="fkbM_fam"/>
    <property type="match status" value="1"/>
</dbReference>
<evidence type="ECO:0000256" key="2">
    <source>
        <dbReference type="SAM" id="MobiDB-lite"/>
    </source>
</evidence>
<name>A0A511BQ66_9PROT</name>
<sequence>MRDVPTRYGSLKVPDGTRDLIGRFLLHYGEWAWDEVSFVASVLPDDARVLDIGACLGTFGLGLSRAASLSRLCLVEANPAVMPYLRKNVESLAPEGTRVRHCLAGSTDAVIASPHGDPDNIGSVSYADSDAQDLDAPPPPPPVSLSTLREEEGPFDLVKIDAEGMELSIVQSDAAHIATGQTTLWLECNEDRRSLELCATLLSWGLEIHYFAFPSHNPDNFNRRDTAIFPCAYEAGLLVSPRKAPVLGDSLKAHGCLLRAIPSVEALRDALWKTPRWGLAEWEGQEGAAIAALAGHSLRDEHFAAFLSPGWEHGTLLSERCLALEARLEASDHARSGAEKALAEADERCAGLARSLETETAAIREARREIGRLEAQLAERAARTYDQLAETGLEAETRIRPSIEARLQNERRMIPVPQTITASTEQLAHLQQRIFELETSTVWRLTSPIRHLAVRHPLLRRGARVARRCAARIRDKLRHR</sequence>
<dbReference type="Gene3D" id="3.40.50.150">
    <property type="entry name" value="Vaccinia Virus protein VP39"/>
    <property type="match status" value="1"/>
</dbReference>
<feature type="region of interest" description="Disordered" evidence="2">
    <location>
        <begin position="113"/>
        <end position="144"/>
    </location>
</feature>
<dbReference type="InterPro" id="IPR006342">
    <property type="entry name" value="FkbM_mtfrase"/>
</dbReference>
<feature type="coiled-coil region" evidence="1">
    <location>
        <begin position="356"/>
        <end position="383"/>
    </location>
</feature>
<dbReference type="EMBL" id="BJVC01000003">
    <property type="protein sequence ID" value="GEL02486.1"/>
    <property type="molecule type" value="Genomic_DNA"/>
</dbReference>
<reference evidence="4 5" key="1">
    <citation type="submission" date="2019-07" db="EMBL/GenBank/DDBJ databases">
        <title>Whole genome shotgun sequence of Swaminathania salitolerans NBRC 104436.</title>
        <authorList>
            <person name="Hosoyama A."/>
            <person name="Uohara A."/>
            <person name="Ohji S."/>
            <person name="Ichikawa N."/>
        </authorList>
    </citation>
    <scope>NUCLEOTIDE SEQUENCE [LARGE SCALE GENOMIC DNA]</scope>
    <source>
        <strain evidence="4 5">NBRC 104436</strain>
    </source>
</reference>
<protein>
    <recommendedName>
        <fullName evidence="3">Methyltransferase FkbM domain-containing protein</fullName>
    </recommendedName>
</protein>
<dbReference type="RefSeq" id="WP_186807726.1">
    <property type="nucleotide sequence ID" value="NZ_BJVC01000003.1"/>
</dbReference>
<comment type="caution">
    <text evidence="4">The sequence shown here is derived from an EMBL/GenBank/DDBJ whole genome shotgun (WGS) entry which is preliminary data.</text>
</comment>
<evidence type="ECO:0000313" key="4">
    <source>
        <dbReference type="EMBL" id="GEL02486.1"/>
    </source>
</evidence>
<dbReference type="Proteomes" id="UP000321405">
    <property type="component" value="Unassembled WGS sequence"/>
</dbReference>
<keyword evidence="5" id="KW-1185">Reference proteome</keyword>
<gene>
    <name evidence="4" type="ORF">SSA02_16490</name>
</gene>
<keyword evidence="1" id="KW-0175">Coiled coil</keyword>
<evidence type="ECO:0000259" key="3">
    <source>
        <dbReference type="Pfam" id="PF05050"/>
    </source>
</evidence>
<organism evidence="4 5">
    <name type="scientific">Swaminathania salitolerans</name>
    <dbReference type="NCBI Taxonomy" id="182838"/>
    <lineage>
        <taxon>Bacteria</taxon>
        <taxon>Pseudomonadati</taxon>
        <taxon>Pseudomonadota</taxon>
        <taxon>Alphaproteobacteria</taxon>
        <taxon>Acetobacterales</taxon>
        <taxon>Acetobacteraceae</taxon>
        <taxon>Swaminathania</taxon>
    </lineage>
</organism>
<dbReference type="Pfam" id="PF05050">
    <property type="entry name" value="Methyltransf_21"/>
    <property type="match status" value="1"/>
</dbReference>
<evidence type="ECO:0000256" key="1">
    <source>
        <dbReference type="SAM" id="Coils"/>
    </source>
</evidence>
<dbReference type="AlphaFoldDB" id="A0A511BQ66"/>
<accession>A0A511BQ66</accession>